<dbReference type="EMBL" id="BQXU01000032">
    <property type="protein sequence ID" value="GKT49788.1"/>
    <property type="molecule type" value="Genomic_DNA"/>
</dbReference>
<dbReference type="RefSeq" id="XP_049132138.1">
    <property type="nucleotide sequence ID" value="XM_049276181.1"/>
</dbReference>
<sequence>MAFASADPIFEDSDDQRAFRVCKMETACRFDKDHFDNGASCQGTHCEDPKQKEHFEDIPTNTRPELHNISAAMRRAVSQGYLFPYRGYWPSEPEIYDPILVAQGMEYVVPVSYRNNERPQGDGSPDLFQPSYESCVHRHLAQPNLQVLKTIANPAFPQNTHVTVIPFLKPSLDDASRFDRIWKGVFFSAVMAMGGPDAWEAWWLSSGQADETDQDPDAVDAESERYLRNDISLIATRLLADDSGLSDARAWAVAEILLHVWQVSPIERGKHVGPALLGLVEKLLETVRKAMKDRLYSFAGEMLATDDALRYTQYYFKRNRELWLHDEHTRQQAIENTVEPLTKPEIDALCAADPDARDCVACGEEMAYPPDAHAAMRLKCGAGHTIGMKCWTKALRRKKGVFMDGIKCHSCADKILGPWKMPVNLRVVDAYDVATMPPLHLRVPDVIEL</sequence>
<gene>
    <name evidence="1" type="ORF">ColSpa_09969</name>
</gene>
<dbReference type="AlphaFoldDB" id="A0AA37USE5"/>
<accession>A0AA37USE5</accession>
<protein>
    <submittedName>
        <fullName evidence="1">Uncharacterized protein</fullName>
    </submittedName>
</protein>
<dbReference type="GeneID" id="73330771"/>
<name>A0AA37USE5_9PEZI</name>
<proteinExistence type="predicted"/>
<organism evidence="1 2">
    <name type="scientific">Colletotrichum spaethianum</name>
    <dbReference type="NCBI Taxonomy" id="700344"/>
    <lineage>
        <taxon>Eukaryota</taxon>
        <taxon>Fungi</taxon>
        <taxon>Dikarya</taxon>
        <taxon>Ascomycota</taxon>
        <taxon>Pezizomycotina</taxon>
        <taxon>Sordariomycetes</taxon>
        <taxon>Hypocreomycetidae</taxon>
        <taxon>Glomerellales</taxon>
        <taxon>Glomerellaceae</taxon>
        <taxon>Colletotrichum</taxon>
        <taxon>Colletotrichum spaethianum species complex</taxon>
    </lineage>
</organism>
<keyword evidence="2" id="KW-1185">Reference proteome</keyword>
<comment type="caution">
    <text evidence="1">The sequence shown here is derived from an EMBL/GenBank/DDBJ whole genome shotgun (WGS) entry which is preliminary data.</text>
</comment>
<reference evidence="1 2" key="1">
    <citation type="submission" date="2022-03" db="EMBL/GenBank/DDBJ databases">
        <title>Genome data of Colletotrichum spp.</title>
        <authorList>
            <person name="Utami Y.D."/>
            <person name="Hiruma K."/>
        </authorList>
    </citation>
    <scope>NUCLEOTIDE SEQUENCE [LARGE SCALE GENOMIC DNA]</scope>
    <source>
        <strain evidence="1 2">MAFF 239500</strain>
    </source>
</reference>
<evidence type="ECO:0000313" key="2">
    <source>
        <dbReference type="Proteomes" id="UP001055115"/>
    </source>
</evidence>
<dbReference type="Proteomes" id="UP001055115">
    <property type="component" value="Unassembled WGS sequence"/>
</dbReference>
<evidence type="ECO:0000313" key="1">
    <source>
        <dbReference type="EMBL" id="GKT49788.1"/>
    </source>
</evidence>